<evidence type="ECO:0000313" key="1">
    <source>
        <dbReference type="EMBL" id="GAA4498567.1"/>
    </source>
</evidence>
<gene>
    <name evidence="1" type="ORF">GCM10023095_17200</name>
</gene>
<organism evidence="1 2">
    <name type="scientific">Pseudaeromonas paramecii</name>
    <dbReference type="NCBI Taxonomy" id="2138166"/>
    <lineage>
        <taxon>Bacteria</taxon>
        <taxon>Pseudomonadati</taxon>
        <taxon>Pseudomonadota</taxon>
        <taxon>Gammaproteobacteria</taxon>
        <taxon>Aeromonadales</taxon>
        <taxon>Aeromonadaceae</taxon>
        <taxon>Pseudaeromonas</taxon>
    </lineage>
</organism>
<name>A0ABP8QAB4_9GAMM</name>
<accession>A0ABP8QAB4</accession>
<proteinExistence type="predicted"/>
<dbReference type="EMBL" id="BAABFC010000012">
    <property type="protein sequence ID" value="GAA4498567.1"/>
    <property type="molecule type" value="Genomic_DNA"/>
</dbReference>
<evidence type="ECO:0000313" key="2">
    <source>
        <dbReference type="Proteomes" id="UP001501321"/>
    </source>
</evidence>
<reference evidence="2" key="1">
    <citation type="journal article" date="2019" name="Int. J. Syst. Evol. Microbiol.">
        <title>The Global Catalogue of Microorganisms (GCM) 10K type strain sequencing project: providing services to taxonomists for standard genome sequencing and annotation.</title>
        <authorList>
            <consortium name="The Broad Institute Genomics Platform"/>
            <consortium name="The Broad Institute Genome Sequencing Center for Infectious Disease"/>
            <person name="Wu L."/>
            <person name="Ma J."/>
        </authorList>
    </citation>
    <scope>NUCLEOTIDE SEQUENCE [LARGE SCALE GENOMIC DNA]</scope>
    <source>
        <strain evidence="2">JCM 32226</strain>
    </source>
</reference>
<sequence>MGFQLQQQGKGGQPLAVGQFLKQAAAKSAIRLIISPDDERNLIPTWLLQQVFGVFEAHESLSADALLRQLLSKQAAVEPAVVYQPDQWLNHVTLPVFPNPHSRVYQENRRRG</sequence>
<keyword evidence="2" id="KW-1185">Reference proteome</keyword>
<dbReference type="Proteomes" id="UP001501321">
    <property type="component" value="Unassembled WGS sequence"/>
</dbReference>
<protein>
    <submittedName>
        <fullName evidence="1">Uncharacterized protein</fullName>
    </submittedName>
</protein>
<comment type="caution">
    <text evidence="1">The sequence shown here is derived from an EMBL/GenBank/DDBJ whole genome shotgun (WGS) entry which is preliminary data.</text>
</comment>